<dbReference type="InterPro" id="IPR023271">
    <property type="entry name" value="Aquaporin-like"/>
</dbReference>
<dbReference type="Pfam" id="PF00230">
    <property type="entry name" value="MIP"/>
    <property type="match status" value="1"/>
</dbReference>
<dbReference type="GeneID" id="107101113"/>
<protein>
    <submittedName>
        <fullName evidence="13">Aquaporin 10b</fullName>
    </submittedName>
</protein>
<sequence length="300" mass="32240">MEKLLRCCRIRSPLVRECLAECLGVYVMILFGCGSVAQSVTSQEKNGQYLSINLGFAFGVTFGVFVSRGVSGGHLNPAVTLSLCVLRRHPWLKLPFYTIFQVLGAFLAAATVALQYYDAIQNYSGGQLTVSGPNATAGIFCTYPADYLSLWGGIIDQVIGTAALLLCILALGDQRNTSIPDYLQPLLAGATVLVIGMSMGSNSGYALNPARDLGPRIFTYIAGWGDEVFKAGGGWWWVPLVAPCIGALVGTLIYELLIEAHHPPLFSETQSSCQETSDNETSDKTNLELEKVEPEGGKSI</sequence>
<comment type="similarity">
    <text evidence="2 10">Belongs to the MIP/aquaporin (TC 1.A.8) family.</text>
</comment>
<keyword evidence="14" id="KW-1185">Reference proteome</keyword>
<dbReference type="InterPro" id="IPR000425">
    <property type="entry name" value="MIP"/>
</dbReference>
<dbReference type="CDD" id="cd00333">
    <property type="entry name" value="MIP"/>
    <property type="match status" value="1"/>
</dbReference>
<dbReference type="PANTHER" id="PTHR43829">
    <property type="entry name" value="AQUAPORIN OR AQUAGLYCEROPORIN RELATED"/>
    <property type="match status" value="1"/>
</dbReference>
<dbReference type="Ensembl" id="ENSCVAT00000024228.1">
    <property type="protein sequence ID" value="ENSCVAP00000015991.1"/>
    <property type="gene ID" value="ENSCVAG00000018883.1"/>
</dbReference>
<evidence type="ECO:0000256" key="10">
    <source>
        <dbReference type="RuleBase" id="RU000477"/>
    </source>
</evidence>
<feature type="compositionally biased region" description="Basic and acidic residues" evidence="11">
    <location>
        <begin position="281"/>
        <end position="300"/>
    </location>
</feature>
<feature type="transmembrane region" description="Helical" evidence="12">
    <location>
        <begin position="96"/>
        <end position="117"/>
    </location>
</feature>
<evidence type="ECO:0000313" key="13">
    <source>
        <dbReference type="Ensembl" id="ENSCVAP00000015991.1"/>
    </source>
</evidence>
<evidence type="ECO:0000256" key="5">
    <source>
        <dbReference type="ARBA" id="ARBA00022989"/>
    </source>
</evidence>
<proteinExistence type="inferred from homology"/>
<dbReference type="Proteomes" id="UP000265020">
    <property type="component" value="Unassembled WGS sequence"/>
</dbReference>
<comment type="catalytic activity">
    <reaction evidence="8">
        <text>H2O(in) = H2O(out)</text>
        <dbReference type="Rhea" id="RHEA:29667"/>
        <dbReference type="ChEBI" id="CHEBI:15377"/>
    </reaction>
</comment>
<evidence type="ECO:0000256" key="7">
    <source>
        <dbReference type="ARBA" id="ARBA00033993"/>
    </source>
</evidence>
<evidence type="ECO:0000256" key="1">
    <source>
        <dbReference type="ARBA" id="ARBA00004141"/>
    </source>
</evidence>
<comment type="catalytic activity">
    <reaction evidence="7">
        <text>urea(in) = urea(out)</text>
        <dbReference type="Rhea" id="RHEA:32799"/>
        <dbReference type="ChEBI" id="CHEBI:16199"/>
    </reaction>
</comment>
<evidence type="ECO:0000256" key="6">
    <source>
        <dbReference type="ARBA" id="ARBA00023136"/>
    </source>
</evidence>
<dbReference type="PANTHER" id="PTHR43829:SF13">
    <property type="entry name" value="AQUAPORIN-10"/>
    <property type="match status" value="1"/>
</dbReference>
<dbReference type="PRINTS" id="PR02019">
    <property type="entry name" value="AQUAPORIN7"/>
</dbReference>
<reference evidence="13" key="1">
    <citation type="submission" date="2025-08" db="UniProtKB">
        <authorList>
            <consortium name="Ensembl"/>
        </authorList>
    </citation>
    <scope>IDENTIFICATION</scope>
</reference>
<comment type="catalytic activity">
    <reaction evidence="9">
        <text>glycerol(in) = glycerol(out)</text>
        <dbReference type="Rhea" id="RHEA:29675"/>
        <dbReference type="ChEBI" id="CHEBI:17754"/>
    </reaction>
</comment>
<evidence type="ECO:0000256" key="4">
    <source>
        <dbReference type="ARBA" id="ARBA00022692"/>
    </source>
</evidence>
<feature type="transmembrane region" description="Helical" evidence="12">
    <location>
        <begin position="183"/>
        <end position="201"/>
    </location>
</feature>
<evidence type="ECO:0000256" key="2">
    <source>
        <dbReference type="ARBA" id="ARBA00006175"/>
    </source>
</evidence>
<dbReference type="AlphaFoldDB" id="A0A3Q2DAS2"/>
<comment type="subcellular location">
    <subcellularLocation>
        <location evidence="1">Membrane</location>
        <topology evidence="1">Multi-pass membrane protein</topology>
    </subcellularLocation>
</comment>
<evidence type="ECO:0000256" key="8">
    <source>
        <dbReference type="ARBA" id="ARBA00034651"/>
    </source>
</evidence>
<dbReference type="PROSITE" id="PS51257">
    <property type="entry name" value="PROKAR_LIPOPROTEIN"/>
    <property type="match status" value="1"/>
</dbReference>
<reference evidence="13" key="2">
    <citation type="submission" date="2025-09" db="UniProtKB">
        <authorList>
            <consortium name="Ensembl"/>
        </authorList>
    </citation>
    <scope>IDENTIFICATION</scope>
</reference>
<feature type="transmembrane region" description="Helical" evidence="12">
    <location>
        <begin position="49"/>
        <end position="66"/>
    </location>
</feature>
<dbReference type="GeneTree" id="ENSGT00940000164368"/>
<dbReference type="GO" id="GO:0015254">
    <property type="term" value="F:glycerol channel activity"/>
    <property type="evidence" value="ECO:0007669"/>
    <property type="project" value="TreeGrafter"/>
</dbReference>
<evidence type="ECO:0000256" key="11">
    <source>
        <dbReference type="SAM" id="MobiDB-lite"/>
    </source>
</evidence>
<dbReference type="PROSITE" id="PS00221">
    <property type="entry name" value="MIP"/>
    <property type="match status" value="1"/>
</dbReference>
<dbReference type="GO" id="GO:0015204">
    <property type="term" value="F:urea transmembrane transporter activity"/>
    <property type="evidence" value="ECO:0007669"/>
    <property type="project" value="Ensembl"/>
</dbReference>
<dbReference type="NCBIfam" id="TIGR00861">
    <property type="entry name" value="MIP"/>
    <property type="match status" value="1"/>
</dbReference>
<dbReference type="GO" id="GO:0015250">
    <property type="term" value="F:water channel activity"/>
    <property type="evidence" value="ECO:0007669"/>
    <property type="project" value="TreeGrafter"/>
</dbReference>
<dbReference type="Gene3D" id="1.20.1080.10">
    <property type="entry name" value="Glycerol uptake facilitator protein"/>
    <property type="match status" value="1"/>
</dbReference>
<dbReference type="InterPro" id="IPR022357">
    <property type="entry name" value="MIP_CS"/>
</dbReference>
<evidence type="ECO:0000256" key="12">
    <source>
        <dbReference type="SAM" id="Phobius"/>
    </source>
</evidence>
<dbReference type="SUPFAM" id="SSF81338">
    <property type="entry name" value="Aquaporin-like"/>
    <property type="match status" value="1"/>
</dbReference>
<organism evidence="13 14">
    <name type="scientific">Cyprinodon variegatus</name>
    <name type="common">Sheepshead minnow</name>
    <dbReference type="NCBI Taxonomy" id="28743"/>
    <lineage>
        <taxon>Eukaryota</taxon>
        <taxon>Metazoa</taxon>
        <taxon>Chordata</taxon>
        <taxon>Craniata</taxon>
        <taxon>Vertebrata</taxon>
        <taxon>Euteleostomi</taxon>
        <taxon>Actinopterygii</taxon>
        <taxon>Neopterygii</taxon>
        <taxon>Teleostei</taxon>
        <taxon>Neoteleostei</taxon>
        <taxon>Acanthomorphata</taxon>
        <taxon>Ovalentaria</taxon>
        <taxon>Atherinomorphae</taxon>
        <taxon>Cyprinodontiformes</taxon>
        <taxon>Cyprinodontidae</taxon>
        <taxon>Cyprinodon</taxon>
    </lineage>
</organism>
<evidence type="ECO:0000256" key="9">
    <source>
        <dbReference type="ARBA" id="ARBA00049405"/>
    </source>
</evidence>
<keyword evidence="4 10" id="KW-0812">Transmembrane</keyword>
<dbReference type="RefSeq" id="XP_015255369.1">
    <property type="nucleotide sequence ID" value="XM_015399883.1"/>
</dbReference>
<feature type="transmembrane region" description="Helical" evidence="12">
    <location>
        <begin position="234"/>
        <end position="257"/>
    </location>
</feature>
<evidence type="ECO:0000313" key="14">
    <source>
        <dbReference type="Proteomes" id="UP000265020"/>
    </source>
</evidence>
<feature type="transmembrane region" description="Helical" evidence="12">
    <location>
        <begin position="150"/>
        <end position="171"/>
    </location>
</feature>
<dbReference type="PRINTS" id="PR00783">
    <property type="entry name" value="MINTRINSICP"/>
</dbReference>
<dbReference type="OrthoDB" id="3222at2759"/>
<feature type="transmembrane region" description="Helical" evidence="12">
    <location>
        <begin position="18"/>
        <end position="37"/>
    </location>
</feature>
<feature type="region of interest" description="Disordered" evidence="11">
    <location>
        <begin position="268"/>
        <end position="300"/>
    </location>
</feature>
<dbReference type="STRING" id="28743.ENSCVAP00000015991"/>
<keyword evidence="5 12" id="KW-1133">Transmembrane helix</keyword>
<dbReference type="KEGG" id="cvg:107101113"/>
<name>A0A3Q2DAS2_CYPVA</name>
<dbReference type="FunFam" id="1.20.1080.10:FF:000005">
    <property type="entry name" value="Aquaporin 3"/>
    <property type="match status" value="1"/>
</dbReference>
<dbReference type="CTD" id="100034395"/>
<keyword evidence="6 12" id="KW-0472">Membrane</keyword>
<dbReference type="GO" id="GO:0016323">
    <property type="term" value="C:basolateral plasma membrane"/>
    <property type="evidence" value="ECO:0007669"/>
    <property type="project" value="TreeGrafter"/>
</dbReference>
<keyword evidence="3 10" id="KW-0813">Transport</keyword>
<dbReference type="OMA" id="KAWDPEY"/>
<dbReference type="InterPro" id="IPR050363">
    <property type="entry name" value="MIP/Aquaporin"/>
</dbReference>
<accession>A0A3Q2DAS2</accession>
<evidence type="ECO:0000256" key="3">
    <source>
        <dbReference type="ARBA" id="ARBA00022448"/>
    </source>
</evidence>